<dbReference type="Pfam" id="PF03797">
    <property type="entry name" value="Autotransporter"/>
    <property type="match status" value="1"/>
</dbReference>
<dbReference type="InterPro" id="IPR036709">
    <property type="entry name" value="Autotransporte_beta_dom_sf"/>
</dbReference>
<dbReference type="SMART" id="SM00869">
    <property type="entry name" value="Autotransporter"/>
    <property type="match status" value="1"/>
</dbReference>
<evidence type="ECO:0000256" key="1">
    <source>
        <dbReference type="SAM" id="Coils"/>
    </source>
</evidence>
<proteinExistence type="predicted"/>
<accession>A0A0H3WPN3</accession>
<dbReference type="InterPro" id="IPR005546">
    <property type="entry name" value="Autotransporte_beta"/>
</dbReference>
<evidence type="ECO:0000259" key="2">
    <source>
        <dbReference type="PROSITE" id="PS51208"/>
    </source>
</evidence>
<keyword evidence="1" id="KW-0175">Coiled coil</keyword>
<dbReference type="Proteomes" id="UP000035651">
    <property type="component" value="Chromosome"/>
</dbReference>
<feature type="coiled-coil region" evidence="1">
    <location>
        <begin position="71"/>
        <end position="131"/>
    </location>
</feature>
<evidence type="ECO:0000313" key="4">
    <source>
        <dbReference type="Proteomes" id="UP000035651"/>
    </source>
</evidence>
<dbReference type="AlphaFoldDB" id="A0A0H3WPN3"/>
<dbReference type="KEGG" id="pfg:AB870_04185"/>
<reference evidence="3" key="1">
    <citation type="submission" date="2016-06" db="EMBL/GenBank/DDBJ databases">
        <title>Complete Genome Sequence of Pandoraea faecigallinarum DSM-23572.</title>
        <authorList>
            <person name="Yong D."/>
            <person name="Ee R."/>
            <person name="Lim Y.-L."/>
            <person name="Yin W.-F."/>
            <person name="Chan K.-G."/>
        </authorList>
    </citation>
    <scope>NUCLEOTIDE SEQUENCE</scope>
    <source>
        <strain evidence="3">DSM 23572</strain>
    </source>
</reference>
<dbReference type="STRING" id="656179.AB870_04185"/>
<dbReference type="SUPFAM" id="SSF103515">
    <property type="entry name" value="Autotransporter"/>
    <property type="match status" value="1"/>
</dbReference>
<evidence type="ECO:0000313" key="3">
    <source>
        <dbReference type="EMBL" id="AKM29505.1"/>
    </source>
</evidence>
<protein>
    <recommendedName>
        <fullName evidence="2">Autotransporter domain-containing protein</fullName>
    </recommendedName>
</protein>
<gene>
    <name evidence="3" type="ORF">AB870_04185</name>
</gene>
<dbReference type="PATRIC" id="fig|656179.3.peg.923"/>
<dbReference type="PROSITE" id="PS51208">
    <property type="entry name" value="AUTOTRANSPORTER"/>
    <property type="match status" value="1"/>
</dbReference>
<dbReference type="EMBL" id="CP011807">
    <property type="protein sequence ID" value="AKM29505.1"/>
    <property type="molecule type" value="Genomic_DNA"/>
</dbReference>
<organism evidence="3 4">
    <name type="scientific">Pandoraea faecigallinarum</name>
    <dbReference type="NCBI Taxonomy" id="656179"/>
    <lineage>
        <taxon>Bacteria</taxon>
        <taxon>Pseudomonadati</taxon>
        <taxon>Pseudomonadota</taxon>
        <taxon>Betaproteobacteria</taxon>
        <taxon>Burkholderiales</taxon>
        <taxon>Burkholderiaceae</taxon>
        <taxon>Pandoraea</taxon>
    </lineage>
</organism>
<keyword evidence="4" id="KW-1185">Reference proteome</keyword>
<feature type="domain" description="Autotransporter" evidence="2">
    <location>
        <begin position="798"/>
        <end position="1080"/>
    </location>
</feature>
<dbReference type="Gene3D" id="2.40.128.130">
    <property type="entry name" value="Autotransporter beta-domain"/>
    <property type="match status" value="1"/>
</dbReference>
<name>A0A0H3WPN3_9BURK</name>
<sequence length="1080" mass="112642">MAAVVMAGTPVYALSQTPQTSWQDEKEARVGDLNTEAEAAGRVAEEKENYKKSNDVLLDYNDQVKVVMTSSESVENKIAILKRLAKIMEEKAKDILGKSPPAWDQALAADLKSLSEKINELKVDNGQFEEKTRNALLGGLSDNDVKWHDANKAFEAAEREKELIAYKRDRWNGVNSETDLDTLKKTYQLNAGTTDAINNPDGVLTWNDRNQIDFKNETAPAPGQTFIDANATLEITKRSGEKSDAITGAANDTREVGTIRAVEEANHTILVDEGTLKVHRGIEGEASLKVAVGTNGALDFVSGKGVDPAAQNILLSAGTTQGKPLGAGDKGGRIAFEQGTSAGGAHILVADHGELHFRQGADAGQSQIAIREGGVAGFDEAAAKGAVISNDGTLTFLKSNGDDADVDNHKGAHVVFKDTSLDRLHLKNAGTANLTGATTADAATIELDGGVLSLADTASLAADAPRAGTGPTLGIGSLSGTGEVITAGKSLQLGALNRNDVFGGRILSGSQGGAGAHVSKVGTGHLVFSADQSGIETLNVENGTLTAAHRNALGTGLLTLAEPATISLANDVYDVKTFENAGTLKLNGYKLVIDSYASKGEKAKILSDAKKDADGIHRGTLEVNKDGDFTKTKIVLRPVDTSVSPEELLEKKIQVVVPGKDAKVKLGEVDYGSIPTNPSGDGGDDGSVIIDPNKGIAFLDPNAPYSGNEGELLASLGGVTLNDIVSGRVGGNVLGQMVLLPAGSAEQRRAARMLSGESLANNATAAYGAADQFRASMQTRMLAGGSMPDCNTTAGQRAGENGTAVWGSFKGAGANQEGSGTSFSTSGIDGAFGVDRRLNRNALIGASFGLGTRTSRANDLPGDASVRTASVGLYGSYLSDARWFANGGVFFSNHNLTSDRTVAARDVSARVSGKTGGRTIGVFGELGQRVIAGGMNVDPFLGMRLASTRLDGYDETDRDATQGNNGLHVGSQTSNSRRVIAGVRLWRELVNTAGGSVIPSLRLAYEHEFGDTQGSLTNAIYGAPRSFTVNGVKLGRDIFTADLGADIRVTRQLNMHVGGNLSLRSGEKAVAGGVSAKYSF</sequence>